<dbReference type="AlphaFoldDB" id="A0A9Q1V0C5"/>
<dbReference type="PANTHER" id="PTHR37305">
    <property type="entry name" value="INTEGRAL MEMBRANE PROTEIN-RELATED"/>
    <property type="match status" value="1"/>
</dbReference>
<keyword evidence="2" id="KW-0812">Transmembrane</keyword>
<evidence type="ECO:0000313" key="3">
    <source>
        <dbReference type="EMBL" id="KOA90388.1"/>
    </source>
</evidence>
<feature type="transmembrane region" description="Helical" evidence="2">
    <location>
        <begin position="20"/>
        <end position="38"/>
    </location>
</feature>
<dbReference type="RefSeq" id="WP_013726175.1">
    <property type="nucleotide sequence ID" value="NZ_LGVO01000075.1"/>
</dbReference>
<keyword evidence="2" id="KW-0472">Membrane</keyword>
<keyword evidence="2" id="KW-1133">Transmembrane helix</keyword>
<dbReference type="Pfam" id="PF12679">
    <property type="entry name" value="ABC2_membrane_2"/>
    <property type="match status" value="1"/>
</dbReference>
<sequence>MLFTLIKNEIIKLMHRKKTYVVIGAFVLLLGFIGFGTYKNCEHMKESSKPENRIAMEQDQIKNLQEMKKDTTIPERDKKEFDNQIKECSKNIEEIKKEIKSGKSDWKQELIKHNKELEQQLKDPNTESRGKEGIKLEVQKNKYLLSHNIVPKHNNIEIRATDYIIDVFALLGAIFLCVGIIVFGTDMVSGEYTPPTMKFLLTEPVSRGKILFSKFITLIVSSVVLIVGIEILAFVVMGLIFNFGDFNYPVQVGTKYVYDLIAKPEMGRKVITIVAGSTSIITMGKYILYMFLVQIIFIIACSAFTFLLSTALKSSMVSMSLSIVLVIAFNIFANFSALSKISGFLFTTFGEPGSILSGDIMGRYGNIHLTPTFAIGVLVTWTIICYIISHIVFTKKDILI</sequence>
<evidence type="ECO:0000256" key="1">
    <source>
        <dbReference type="SAM" id="Coils"/>
    </source>
</evidence>
<evidence type="ECO:0000256" key="2">
    <source>
        <dbReference type="SAM" id="Phobius"/>
    </source>
</evidence>
<accession>A0A9Q1V0C5</accession>
<feature type="transmembrane region" description="Helical" evidence="2">
    <location>
        <begin position="163"/>
        <end position="183"/>
    </location>
</feature>
<feature type="coiled-coil region" evidence="1">
    <location>
        <begin position="78"/>
        <end position="123"/>
    </location>
</feature>
<dbReference type="Proteomes" id="UP000037540">
    <property type="component" value="Unassembled WGS sequence"/>
</dbReference>
<protein>
    <submittedName>
        <fullName evidence="3">ABC transporter permease</fullName>
    </submittedName>
</protein>
<feature type="transmembrane region" description="Helical" evidence="2">
    <location>
        <begin position="215"/>
        <end position="241"/>
    </location>
</feature>
<reference evidence="3 4" key="1">
    <citation type="submission" date="2015-07" db="EMBL/GenBank/DDBJ databases">
        <title>Draft genome sequences of 17 French Clostridium botulinum group III.</title>
        <authorList>
            <person name="Woudstra C."/>
            <person name="Le Marechal C."/>
            <person name="Souillard R."/>
            <person name="Bayon-Auboyer M.-H."/>
            <person name="Dessouter D."/>
            <person name="Fach P."/>
        </authorList>
    </citation>
    <scope>NUCLEOTIDE SEQUENCE [LARGE SCALE GENOMIC DNA]</scope>
    <source>
        <strain evidence="3 4">12LNRI-CD</strain>
    </source>
</reference>
<dbReference type="OrthoDB" id="2024038at2"/>
<feature type="transmembrane region" description="Helical" evidence="2">
    <location>
        <begin position="320"/>
        <end position="338"/>
    </location>
</feature>
<dbReference type="EMBL" id="LGVR01000002">
    <property type="protein sequence ID" value="KOA90388.1"/>
    <property type="molecule type" value="Genomic_DNA"/>
</dbReference>
<feature type="transmembrane region" description="Helical" evidence="2">
    <location>
        <begin position="373"/>
        <end position="393"/>
    </location>
</feature>
<gene>
    <name evidence="3" type="ORF">ADU74_00565</name>
</gene>
<organism evidence="3 4">
    <name type="scientific">Clostridium botulinum</name>
    <dbReference type="NCBI Taxonomy" id="1491"/>
    <lineage>
        <taxon>Bacteria</taxon>
        <taxon>Bacillati</taxon>
        <taxon>Bacillota</taxon>
        <taxon>Clostridia</taxon>
        <taxon>Eubacteriales</taxon>
        <taxon>Clostridiaceae</taxon>
        <taxon>Clostridium</taxon>
    </lineage>
</organism>
<comment type="caution">
    <text evidence="3">The sequence shown here is derived from an EMBL/GenBank/DDBJ whole genome shotgun (WGS) entry which is preliminary data.</text>
</comment>
<dbReference type="PANTHER" id="PTHR37305:SF1">
    <property type="entry name" value="MEMBRANE PROTEIN"/>
    <property type="match status" value="1"/>
</dbReference>
<dbReference type="GO" id="GO:0005886">
    <property type="term" value="C:plasma membrane"/>
    <property type="evidence" value="ECO:0007669"/>
    <property type="project" value="UniProtKB-SubCell"/>
</dbReference>
<dbReference type="GO" id="GO:0140359">
    <property type="term" value="F:ABC-type transporter activity"/>
    <property type="evidence" value="ECO:0007669"/>
    <property type="project" value="InterPro"/>
</dbReference>
<evidence type="ECO:0000313" key="4">
    <source>
        <dbReference type="Proteomes" id="UP000037540"/>
    </source>
</evidence>
<proteinExistence type="predicted"/>
<name>A0A9Q1V0C5_CLOBO</name>
<keyword evidence="1" id="KW-0175">Coiled coil</keyword>
<feature type="transmembrane region" description="Helical" evidence="2">
    <location>
        <begin position="286"/>
        <end position="308"/>
    </location>
</feature>